<feature type="domain" description="Aminotransferase-like plant mobile" evidence="1">
    <location>
        <begin position="94"/>
        <end position="259"/>
    </location>
</feature>
<dbReference type="InterPro" id="IPR019557">
    <property type="entry name" value="AminoTfrase-like_pln_mobile"/>
</dbReference>
<evidence type="ECO:0000313" key="2">
    <source>
        <dbReference type="EMBL" id="CDM86084.1"/>
    </source>
</evidence>
<dbReference type="EMBL" id="HG670306">
    <property type="protein sequence ID" value="CDM86084.1"/>
    <property type="molecule type" value="Genomic_DNA"/>
</dbReference>
<dbReference type="AlphaFoldDB" id="A0A077S7L4"/>
<protein>
    <recommendedName>
        <fullName evidence="1">Aminotransferase-like plant mobile domain-containing protein</fullName>
    </recommendedName>
</protein>
<gene>
    <name evidence="2" type="ORF">TRAES_3BF041300110CFD_c1</name>
</gene>
<accession>A0A077S7L4</accession>
<reference evidence="2" key="1">
    <citation type="journal article" date="2014" name="Science">
        <title>Structural and functional partitioning of bread wheat chromosome 3B.</title>
        <authorList>
            <person name="Choulet F."/>
            <person name="Alberti A."/>
            <person name="Theil S."/>
            <person name="Glover N."/>
            <person name="Barbe V."/>
            <person name="Daron J."/>
            <person name="Pingault L."/>
            <person name="Sourdille P."/>
            <person name="Couloux A."/>
            <person name="Paux E."/>
            <person name="Leroy P."/>
            <person name="Mangenot S."/>
            <person name="Guilhot N."/>
            <person name="Le Gouis J."/>
            <person name="Balfourier F."/>
            <person name="Alaux M."/>
            <person name="Jamilloux V."/>
            <person name="Poulain J."/>
            <person name="Durand C."/>
            <person name="Bellec A."/>
            <person name="Gaspin C."/>
            <person name="Safar J."/>
            <person name="Dolezel J."/>
            <person name="Rogers J."/>
            <person name="Vandepoele K."/>
            <person name="Aury J.M."/>
            <person name="Mayer K."/>
            <person name="Berges H."/>
            <person name="Quesneville H."/>
            <person name="Wincker P."/>
            <person name="Feuillet C."/>
        </authorList>
    </citation>
    <scope>NUCLEOTIDE SEQUENCE</scope>
</reference>
<sequence length="374" mass="42966">MSVSDTNLNNGEKPISETTDAELAEKHGHMKLVCSQTRFGKTMKLLSEDHKKYIISETSLGGLTQMHEVTLRRIMLVRLAKSIDMDTKSITIGKTPIPITKEDVQGIFGIPIEGEDIEPHLENQTDTELFTAYANNGQILFSDLETAIRASKAPDGDFLRRFILYAIGTILAPIAQHYVDSKYLNLVTDLENLRKFNWGCFTLNHFFKSVHKFRNRDHVNLQGNLILLQYWYWEHVRSGRLMYASRPPPLIARWDEMMATIRSDAYEKGGLHNGLIEMVVEVMNAHIADHEKKVGRKLMEIEHRFDVKYQTLGEDLIDMKTKTGTNPRLSKAEDEIKDLRRELHDLKYEFTRNRKSVSQKGGVQVINMAQHVNI</sequence>
<dbReference type="PANTHER" id="PTHR34835">
    <property type="entry name" value="OS07G0283600 PROTEIN-RELATED"/>
    <property type="match status" value="1"/>
</dbReference>
<dbReference type="HOGENOM" id="CLU_740598_0_0_1"/>
<organism evidence="2">
    <name type="scientific">Triticum aestivum</name>
    <name type="common">Wheat</name>
    <dbReference type="NCBI Taxonomy" id="4565"/>
    <lineage>
        <taxon>Eukaryota</taxon>
        <taxon>Viridiplantae</taxon>
        <taxon>Streptophyta</taxon>
        <taxon>Embryophyta</taxon>
        <taxon>Tracheophyta</taxon>
        <taxon>Spermatophyta</taxon>
        <taxon>Magnoliopsida</taxon>
        <taxon>Liliopsida</taxon>
        <taxon>Poales</taxon>
        <taxon>Poaceae</taxon>
        <taxon>BOP clade</taxon>
        <taxon>Pooideae</taxon>
        <taxon>Triticodae</taxon>
        <taxon>Triticeae</taxon>
        <taxon>Triticinae</taxon>
        <taxon>Triticum</taxon>
    </lineage>
</organism>
<dbReference type="PANTHER" id="PTHR34835:SF34">
    <property type="entry name" value="OS08G0555500 PROTEIN"/>
    <property type="match status" value="1"/>
</dbReference>
<evidence type="ECO:0000259" key="1">
    <source>
        <dbReference type="Pfam" id="PF10536"/>
    </source>
</evidence>
<dbReference type="Pfam" id="PF10536">
    <property type="entry name" value="PMD"/>
    <property type="match status" value="1"/>
</dbReference>
<proteinExistence type="predicted"/>
<name>A0A077S7L4_WHEAT</name>